<name>A0A4Z0Y8G8_9FIRM</name>
<feature type="transmembrane region" description="Helical" evidence="5">
    <location>
        <begin position="128"/>
        <end position="147"/>
    </location>
</feature>
<dbReference type="Gene3D" id="1.20.1530.20">
    <property type="match status" value="1"/>
</dbReference>
<feature type="transmembrane region" description="Helical" evidence="5">
    <location>
        <begin position="99"/>
        <end position="121"/>
    </location>
</feature>
<dbReference type="InterPro" id="IPR004710">
    <property type="entry name" value="Bilac:Na_transpt"/>
</dbReference>
<dbReference type="GO" id="GO:0016020">
    <property type="term" value="C:membrane"/>
    <property type="evidence" value="ECO:0007669"/>
    <property type="project" value="UniProtKB-SubCell"/>
</dbReference>
<feature type="transmembrane region" description="Helical" evidence="5">
    <location>
        <begin position="226"/>
        <end position="252"/>
    </location>
</feature>
<dbReference type="Proteomes" id="UP000297714">
    <property type="component" value="Unassembled WGS sequence"/>
</dbReference>
<gene>
    <name evidence="6" type="ORF">CAGA_16910</name>
</gene>
<dbReference type="RefSeq" id="WP_243112996.1">
    <property type="nucleotide sequence ID" value="NZ_JAJUFJ010000003.1"/>
</dbReference>
<dbReference type="PANTHER" id="PTHR10361:SF28">
    <property type="entry name" value="P3 PROTEIN-RELATED"/>
    <property type="match status" value="1"/>
</dbReference>
<evidence type="ECO:0000256" key="1">
    <source>
        <dbReference type="ARBA" id="ARBA00004141"/>
    </source>
</evidence>
<feature type="transmembrane region" description="Helical" evidence="5">
    <location>
        <begin position="167"/>
        <end position="185"/>
    </location>
</feature>
<comment type="subcellular location">
    <subcellularLocation>
        <location evidence="1">Membrane</location>
        <topology evidence="1">Multi-pass membrane protein</topology>
    </subcellularLocation>
</comment>
<feature type="transmembrane region" description="Helical" evidence="5">
    <location>
        <begin position="264"/>
        <end position="282"/>
    </location>
</feature>
<protein>
    <submittedName>
        <fullName evidence="6">Sodium bile acid symporter family protein</fullName>
    </submittedName>
</protein>
<dbReference type="EMBL" id="SRMQ01000007">
    <property type="protein sequence ID" value="TGJ76228.1"/>
    <property type="molecule type" value="Genomic_DNA"/>
</dbReference>
<evidence type="ECO:0000313" key="6">
    <source>
        <dbReference type="EMBL" id="TGJ76228.1"/>
    </source>
</evidence>
<evidence type="ECO:0000256" key="2">
    <source>
        <dbReference type="ARBA" id="ARBA00022692"/>
    </source>
</evidence>
<reference evidence="6 7" key="1">
    <citation type="submission" date="2019-04" db="EMBL/GenBank/DDBJ databases">
        <authorList>
            <person name="Poehlein A."/>
            <person name="Bengelsdorf F.R."/>
            <person name="Duerre P."/>
            <person name="Daniel R."/>
        </authorList>
    </citation>
    <scope>NUCLEOTIDE SEQUENCE [LARGE SCALE GENOMIC DNA]</scope>
    <source>
        <strain evidence="6 7">BS-1</strain>
    </source>
</reference>
<dbReference type="InterPro" id="IPR002657">
    <property type="entry name" value="BilAc:Na_symport/Acr3"/>
</dbReference>
<evidence type="ECO:0000256" key="5">
    <source>
        <dbReference type="SAM" id="Phobius"/>
    </source>
</evidence>
<dbReference type="Pfam" id="PF01758">
    <property type="entry name" value="SBF"/>
    <property type="match status" value="1"/>
</dbReference>
<keyword evidence="7" id="KW-1185">Reference proteome</keyword>
<evidence type="ECO:0000256" key="3">
    <source>
        <dbReference type="ARBA" id="ARBA00022989"/>
    </source>
</evidence>
<keyword evidence="4 5" id="KW-0472">Membrane</keyword>
<dbReference type="InterPro" id="IPR038770">
    <property type="entry name" value="Na+/solute_symporter_sf"/>
</dbReference>
<evidence type="ECO:0000256" key="4">
    <source>
        <dbReference type="ARBA" id="ARBA00023136"/>
    </source>
</evidence>
<dbReference type="AlphaFoldDB" id="A0A4Z0Y8G8"/>
<keyword evidence="2 5" id="KW-0812">Transmembrane</keyword>
<comment type="caution">
    <text evidence="6">The sequence shown here is derived from an EMBL/GenBank/DDBJ whole genome shotgun (WGS) entry which is preliminary data.</text>
</comment>
<proteinExistence type="predicted"/>
<sequence>MRFLNSFNKFIEKRMAFVTPACLLIGVLFADSLSHVLFIVPYVFAFMTFCGSLGSRFGDLKRVFHHPVPLIVSLFVIHLVVPLLANIAGSLLFPGHPYAVTGMVLEFVVPNAVVSSMWVSIYRGSVPFTLSIILIDTLLAPFLVPFSLHHFVGSNVQVNTAAMMEELLLMVAVPAVLAMALNQFSGGTLKQTLSPKLAPFGKIALMIVVAVNSSKVAPFIKHMNCFLFAVTGAMLVIAASGYAIGWACALLLRRKRELIVSMTYACGMRNISAGAVIAAAYFPAEVMFPVMIGTLFQQVLAAFYAQLLVKFYGTGEETT</sequence>
<accession>A0A4Z0Y8G8</accession>
<evidence type="ECO:0000313" key="7">
    <source>
        <dbReference type="Proteomes" id="UP000297714"/>
    </source>
</evidence>
<organism evidence="6 7">
    <name type="scientific">Caproiciproducens galactitolivorans</name>
    <dbReference type="NCBI Taxonomy" id="642589"/>
    <lineage>
        <taxon>Bacteria</taxon>
        <taxon>Bacillati</taxon>
        <taxon>Bacillota</taxon>
        <taxon>Clostridia</taxon>
        <taxon>Eubacteriales</taxon>
        <taxon>Acutalibacteraceae</taxon>
        <taxon>Caproiciproducens</taxon>
    </lineage>
</organism>
<dbReference type="PANTHER" id="PTHR10361">
    <property type="entry name" value="SODIUM-BILE ACID COTRANSPORTER"/>
    <property type="match status" value="1"/>
</dbReference>
<feature type="transmembrane region" description="Helical" evidence="5">
    <location>
        <begin position="70"/>
        <end position="93"/>
    </location>
</feature>
<keyword evidence="3 5" id="KW-1133">Transmembrane helix</keyword>